<dbReference type="OrthoDB" id="420884at2759"/>
<keyword evidence="13" id="KW-1015">Disulfide bond</keyword>
<comment type="subcellular location">
    <subcellularLocation>
        <location evidence="1">Nucleus</location>
        <location evidence="1">Nuclear pore complex</location>
    </subcellularLocation>
</comment>
<dbReference type="GO" id="GO:0016973">
    <property type="term" value="P:poly(A)+ mRNA export from nucleus"/>
    <property type="evidence" value="ECO:0007669"/>
    <property type="project" value="InterPro"/>
</dbReference>
<feature type="active site" evidence="12">
    <location>
        <position position="911"/>
    </location>
</feature>
<evidence type="ECO:0000256" key="4">
    <source>
        <dbReference type="ARBA" id="ARBA00022448"/>
    </source>
</evidence>
<dbReference type="Pfam" id="PF00026">
    <property type="entry name" value="Asp"/>
    <property type="match status" value="2"/>
</dbReference>
<evidence type="ECO:0000256" key="7">
    <source>
        <dbReference type="ARBA" id="ARBA00023010"/>
    </source>
</evidence>
<feature type="compositionally biased region" description="Basic and acidic residues" evidence="14">
    <location>
        <begin position="30"/>
        <end position="47"/>
    </location>
</feature>
<accession>A0A9P3LTW8</accession>
<dbReference type="PANTHER" id="PTHR12960:SF0">
    <property type="entry name" value="MRNA EXPORT FACTOR GLE1"/>
    <property type="match status" value="1"/>
</dbReference>
<feature type="compositionally biased region" description="Basic and acidic residues" evidence="14">
    <location>
        <begin position="258"/>
        <end position="272"/>
    </location>
</feature>
<evidence type="ECO:0000256" key="2">
    <source>
        <dbReference type="ARBA" id="ARBA00007447"/>
    </source>
</evidence>
<evidence type="ECO:0000256" key="1">
    <source>
        <dbReference type="ARBA" id="ARBA00004567"/>
    </source>
</evidence>
<feature type="region of interest" description="Disordered" evidence="14">
    <location>
        <begin position="592"/>
        <end position="634"/>
    </location>
</feature>
<evidence type="ECO:0000256" key="3">
    <source>
        <dbReference type="ARBA" id="ARBA00011056"/>
    </source>
</evidence>
<evidence type="ECO:0000256" key="11">
    <source>
        <dbReference type="ARBA" id="ARBA00029983"/>
    </source>
</evidence>
<dbReference type="GO" id="GO:0000822">
    <property type="term" value="F:inositol hexakisphosphate binding"/>
    <property type="evidence" value="ECO:0007669"/>
    <property type="project" value="TreeGrafter"/>
</dbReference>
<dbReference type="GO" id="GO:0044614">
    <property type="term" value="C:nuclear pore cytoplasmic filaments"/>
    <property type="evidence" value="ECO:0007669"/>
    <property type="project" value="TreeGrafter"/>
</dbReference>
<keyword evidence="7" id="KW-0811">Translocation</keyword>
<feature type="active site" evidence="12">
    <location>
        <position position="671"/>
    </location>
</feature>
<keyword evidence="9" id="KW-0539">Nucleus</keyword>
<dbReference type="PANTHER" id="PTHR12960">
    <property type="entry name" value="GLE-1-RELATED"/>
    <property type="match status" value="1"/>
</dbReference>
<evidence type="ECO:0000256" key="6">
    <source>
        <dbReference type="ARBA" id="ARBA00022927"/>
    </source>
</evidence>
<dbReference type="GO" id="GO:0006508">
    <property type="term" value="P:proteolysis"/>
    <property type="evidence" value="ECO:0007669"/>
    <property type="project" value="InterPro"/>
</dbReference>
<dbReference type="Proteomes" id="UP000827284">
    <property type="component" value="Unassembled WGS sequence"/>
</dbReference>
<protein>
    <recommendedName>
        <fullName evidence="10">mRNA export factor GLE1</fullName>
    </recommendedName>
    <alternativeName>
        <fullName evidence="11">Nucleoporin GLE1</fullName>
    </alternativeName>
</protein>
<keyword evidence="6" id="KW-0653">Protein transport</keyword>
<dbReference type="EMBL" id="BQFW01000003">
    <property type="protein sequence ID" value="GJJ70060.1"/>
    <property type="molecule type" value="Genomic_DNA"/>
</dbReference>
<dbReference type="InterPro" id="IPR001461">
    <property type="entry name" value="Aspartic_peptidase_A1"/>
</dbReference>
<dbReference type="Gene3D" id="1.25.40.510">
    <property type="entry name" value="GLE1-like"/>
    <property type="match status" value="1"/>
</dbReference>
<feature type="region of interest" description="Disordered" evidence="14">
    <location>
        <begin position="253"/>
        <end position="272"/>
    </location>
</feature>
<dbReference type="GO" id="GO:0015031">
    <property type="term" value="P:protein transport"/>
    <property type="evidence" value="ECO:0007669"/>
    <property type="project" value="UniProtKB-KW"/>
</dbReference>
<evidence type="ECO:0000313" key="17">
    <source>
        <dbReference type="Proteomes" id="UP000827284"/>
    </source>
</evidence>
<evidence type="ECO:0000313" key="16">
    <source>
        <dbReference type="EMBL" id="GJJ70060.1"/>
    </source>
</evidence>
<evidence type="ECO:0000256" key="12">
    <source>
        <dbReference type="PIRSR" id="PIRSR601461-1"/>
    </source>
</evidence>
<reference evidence="16" key="2">
    <citation type="journal article" date="2022" name="Microbiol. Resour. Announc.">
        <title>Whole-Genome Sequence of Entomortierella parvispora E1425, a Mucoromycotan Fungus Associated with Burkholderiaceae-Related Endosymbiotic Bacteria.</title>
        <authorList>
            <person name="Herlambang A."/>
            <person name="Guo Y."/>
            <person name="Takashima Y."/>
            <person name="Narisawa K."/>
            <person name="Ohta H."/>
            <person name="Nishizawa T."/>
        </authorList>
    </citation>
    <scope>NUCLEOTIDE SEQUENCE</scope>
    <source>
        <strain evidence="16">E1425</strain>
    </source>
</reference>
<evidence type="ECO:0000259" key="15">
    <source>
        <dbReference type="PROSITE" id="PS51767"/>
    </source>
</evidence>
<comment type="caution">
    <text evidence="16">The sequence shown here is derived from an EMBL/GenBank/DDBJ whole genome shotgun (WGS) entry which is preliminary data.</text>
</comment>
<dbReference type="PROSITE" id="PS51767">
    <property type="entry name" value="PEPTIDASE_A1"/>
    <property type="match status" value="1"/>
</dbReference>
<dbReference type="GO" id="GO:0031369">
    <property type="term" value="F:translation initiation factor binding"/>
    <property type="evidence" value="ECO:0007669"/>
    <property type="project" value="TreeGrafter"/>
</dbReference>
<dbReference type="GO" id="GO:0005737">
    <property type="term" value="C:cytoplasm"/>
    <property type="evidence" value="ECO:0007669"/>
    <property type="project" value="TreeGrafter"/>
</dbReference>
<comment type="similarity">
    <text evidence="2">Belongs to the peptidase A1 family.</text>
</comment>
<comment type="similarity">
    <text evidence="3">Belongs to the GLE1 family.</text>
</comment>
<proteinExistence type="inferred from homology"/>
<dbReference type="AlphaFoldDB" id="A0A9P3LTW8"/>
<name>A0A9P3LTW8_9FUNG</name>
<evidence type="ECO:0000256" key="14">
    <source>
        <dbReference type="SAM" id="MobiDB-lite"/>
    </source>
</evidence>
<dbReference type="InterPro" id="IPR034164">
    <property type="entry name" value="Pepsin-like_dom"/>
</dbReference>
<organism evidence="16 17">
    <name type="scientific">Entomortierella parvispora</name>
    <dbReference type="NCBI Taxonomy" id="205924"/>
    <lineage>
        <taxon>Eukaryota</taxon>
        <taxon>Fungi</taxon>
        <taxon>Fungi incertae sedis</taxon>
        <taxon>Mucoromycota</taxon>
        <taxon>Mortierellomycotina</taxon>
        <taxon>Mortierellomycetes</taxon>
        <taxon>Mortierellales</taxon>
        <taxon>Mortierellaceae</taxon>
        <taxon>Entomortierella</taxon>
    </lineage>
</organism>
<keyword evidence="17" id="KW-1185">Reference proteome</keyword>
<dbReference type="InterPro" id="IPR033121">
    <property type="entry name" value="PEPTIDASE_A1"/>
</dbReference>
<evidence type="ECO:0000256" key="9">
    <source>
        <dbReference type="ARBA" id="ARBA00023242"/>
    </source>
</evidence>
<evidence type="ECO:0000256" key="8">
    <source>
        <dbReference type="ARBA" id="ARBA00023132"/>
    </source>
</evidence>
<dbReference type="CDD" id="cd05471">
    <property type="entry name" value="pepsin_like"/>
    <property type="match status" value="1"/>
</dbReference>
<dbReference type="InterPro" id="IPR038506">
    <property type="entry name" value="GLE1-like_sf"/>
</dbReference>
<feature type="disulfide bond" evidence="13">
    <location>
        <begin position="953"/>
        <end position="1023"/>
    </location>
</feature>
<evidence type="ECO:0000256" key="13">
    <source>
        <dbReference type="PIRSR" id="PIRSR601461-2"/>
    </source>
</evidence>
<evidence type="ECO:0000256" key="5">
    <source>
        <dbReference type="ARBA" id="ARBA00022816"/>
    </source>
</evidence>
<dbReference type="PRINTS" id="PR00792">
    <property type="entry name" value="PEPSIN"/>
</dbReference>
<feature type="compositionally biased region" description="Polar residues" evidence="14">
    <location>
        <begin position="592"/>
        <end position="601"/>
    </location>
</feature>
<dbReference type="Gene3D" id="2.40.70.10">
    <property type="entry name" value="Acid Proteases"/>
    <property type="match status" value="2"/>
</dbReference>
<dbReference type="GO" id="GO:0005543">
    <property type="term" value="F:phospholipid binding"/>
    <property type="evidence" value="ECO:0007669"/>
    <property type="project" value="TreeGrafter"/>
</dbReference>
<dbReference type="InterPro" id="IPR012476">
    <property type="entry name" value="GLE1"/>
</dbReference>
<sequence length="1069" mass="118992">MAPVSNIPLGFILGHSLSDGSIDAQSSEVEEFRLSQADRHRGHRNFDNSDEEDGQHIKRTPLSRSDRAPSRLARRPFGSGYGLADDTSEEESDSDLPLTAKARAAAREEPVITSEFSSYVSLLTGRLDPWDMQKLTLQEESRASAPAIAEKFNKEFHQIDHQVPKQPTVSWLPDDDVQKKLELSARKREAAKQRRIQEMEERNKQLNNEIEGCIARIQEERDMARRIREEALQAEQREKERIAKEIEAKKQAAQAQKEAAEKKKKEEAEKAAEQARKLAEAAAGEAAAAVAAQGSDRVSPAALEEWKTYQAILDHIKKTVNPAFKGLAPDIRKWCMNRKRDIIAILGRIVHKQKEVFLVASEIDEIFTDVKNRGGEVPYYWILNFTSKKLINQAGLECLVKAGPAFPLAYAAVLLFGKHEMFLDILMARFSRKCPYTIPIYFKLEKGEDPNEHLKKLGYMRLEKRFENEEEHIKRQNAMFTLYCAIIQTTPQVGKNNYPLSNGWTWLARTLNLAPRNITPGLVATFLDICGNSFLRTYKGQAVKVLRLVHDDILPIIPKEAAPSKARLVTVLETFTKTGDIRTTIQQTVDRFESTGENSRPLSRIERKKSSIHQQQQQQRLEVNNDGDNPPFISKKIDAERVPVQINALETAFVGDVGIGTPPQYFHLQFDVGSADTWIALAKATCSGSVECSGRRRYFHPNRSSTFERVPNVPWGVHFSDNSAAKGFLQTDLLQVGGFVVDRQVIGMATTLSEFKENGIDGSFGLGLSELSLHGDATPVQNLVSTKRMNSEIGIWLGSGNQGGELVFGGKDRKRYTGEMSYFNVQAGSKYWSTFVKSIVVEIPGQPPSPAKVPTPKTTVPEVSTPLTDANSTKAPINLPAGPPPAPSTFKQVQSRVGSGTKQDLPNVIFDTSSNLILLPPRVALAAHQYIHNWMFGWYSGYSYITGAYTIACDHKADVWIELASPASKVGAGSVVNQALVHSNPTVLSNSAEGDVRTRRFKIAGSDLVRERVPVIGHIFNLCYSGIQASKNDEDDWVLGNLFFVNNYITLDHLNRQIGIAAAVRPDLA</sequence>
<feature type="domain" description="Peptidase A1" evidence="15">
    <location>
        <begin position="653"/>
        <end position="1061"/>
    </location>
</feature>
<evidence type="ECO:0000256" key="10">
    <source>
        <dbReference type="ARBA" id="ARBA00026227"/>
    </source>
</evidence>
<dbReference type="GO" id="GO:0004190">
    <property type="term" value="F:aspartic-type endopeptidase activity"/>
    <property type="evidence" value="ECO:0007669"/>
    <property type="project" value="InterPro"/>
</dbReference>
<dbReference type="Pfam" id="PF07817">
    <property type="entry name" value="GLE1"/>
    <property type="match status" value="1"/>
</dbReference>
<dbReference type="SUPFAM" id="SSF50630">
    <property type="entry name" value="Acid proteases"/>
    <property type="match status" value="1"/>
</dbReference>
<feature type="region of interest" description="Disordered" evidence="14">
    <location>
        <begin position="22"/>
        <end position="96"/>
    </location>
</feature>
<keyword evidence="4" id="KW-0813">Transport</keyword>
<keyword evidence="8" id="KW-0906">Nuclear pore complex</keyword>
<dbReference type="InterPro" id="IPR021109">
    <property type="entry name" value="Peptidase_aspartic_dom_sf"/>
</dbReference>
<gene>
    <name evidence="16" type="ORF">EMPS_02409</name>
</gene>
<reference evidence="16" key="1">
    <citation type="submission" date="2021-11" db="EMBL/GenBank/DDBJ databases">
        <authorList>
            <person name="Herlambang A."/>
            <person name="Guo Y."/>
            <person name="Takashima Y."/>
            <person name="Nishizawa T."/>
        </authorList>
    </citation>
    <scope>NUCLEOTIDE SEQUENCE</scope>
    <source>
        <strain evidence="16">E1425</strain>
    </source>
</reference>
<keyword evidence="5" id="KW-0509">mRNA transport</keyword>